<dbReference type="AlphaFoldDB" id="A0A443RWQ9"/>
<name>A0A443RWQ9_9ACAR</name>
<reference evidence="1 2" key="1">
    <citation type="journal article" date="2018" name="Gigascience">
        <title>Genomes of trombidid mites reveal novel predicted allergens and laterally-transferred genes associated with secondary metabolism.</title>
        <authorList>
            <person name="Dong X."/>
            <person name="Chaisiri K."/>
            <person name="Xia D."/>
            <person name="Armstrong S.D."/>
            <person name="Fang Y."/>
            <person name="Donnelly M.J."/>
            <person name="Kadowaki T."/>
            <person name="McGarry J.W."/>
            <person name="Darby A.C."/>
            <person name="Makepeace B.L."/>
        </authorList>
    </citation>
    <scope>NUCLEOTIDE SEQUENCE [LARGE SCALE GENOMIC DNA]</scope>
    <source>
        <strain evidence="1">UoL-UT</strain>
    </source>
</reference>
<accession>A0A443RWQ9</accession>
<proteinExistence type="predicted"/>
<keyword evidence="2" id="KW-1185">Reference proteome</keyword>
<dbReference type="Proteomes" id="UP000288716">
    <property type="component" value="Unassembled WGS sequence"/>
</dbReference>
<sequence length="50" mass="5766">LRKICTHYRLHGHRDAGTTVTDCPGNKLYDIITKWDRFEKGPLKPLNATN</sequence>
<gene>
    <name evidence="1" type="ORF">B4U80_14974</name>
</gene>
<comment type="caution">
    <text evidence="1">The sequence shown here is derived from an EMBL/GenBank/DDBJ whole genome shotgun (WGS) entry which is preliminary data.</text>
</comment>
<protein>
    <submittedName>
        <fullName evidence="1">Uncharacterized protein</fullName>
    </submittedName>
</protein>
<dbReference type="Gene3D" id="3.40.80.10">
    <property type="entry name" value="Peptidoglycan recognition protein-like"/>
    <property type="match status" value="1"/>
</dbReference>
<evidence type="ECO:0000313" key="2">
    <source>
        <dbReference type="Proteomes" id="UP000288716"/>
    </source>
</evidence>
<dbReference type="VEuPathDB" id="VectorBase:LDEU012551"/>
<dbReference type="EMBL" id="NCKV01025628">
    <property type="protein sequence ID" value="RWS19489.1"/>
    <property type="molecule type" value="Genomic_DNA"/>
</dbReference>
<organism evidence="1 2">
    <name type="scientific">Leptotrombidium deliense</name>
    <dbReference type="NCBI Taxonomy" id="299467"/>
    <lineage>
        <taxon>Eukaryota</taxon>
        <taxon>Metazoa</taxon>
        <taxon>Ecdysozoa</taxon>
        <taxon>Arthropoda</taxon>
        <taxon>Chelicerata</taxon>
        <taxon>Arachnida</taxon>
        <taxon>Acari</taxon>
        <taxon>Acariformes</taxon>
        <taxon>Trombidiformes</taxon>
        <taxon>Prostigmata</taxon>
        <taxon>Anystina</taxon>
        <taxon>Parasitengona</taxon>
        <taxon>Trombiculoidea</taxon>
        <taxon>Trombiculidae</taxon>
        <taxon>Leptotrombidium</taxon>
    </lineage>
</organism>
<dbReference type="GO" id="GO:0008745">
    <property type="term" value="F:N-acetylmuramoyl-L-alanine amidase activity"/>
    <property type="evidence" value="ECO:0007669"/>
    <property type="project" value="InterPro"/>
</dbReference>
<dbReference type="SUPFAM" id="SSF55846">
    <property type="entry name" value="N-acetylmuramoyl-L-alanine amidase-like"/>
    <property type="match status" value="1"/>
</dbReference>
<feature type="non-terminal residue" evidence="1">
    <location>
        <position position="1"/>
    </location>
</feature>
<evidence type="ECO:0000313" key="1">
    <source>
        <dbReference type="EMBL" id="RWS19489.1"/>
    </source>
</evidence>
<dbReference type="InterPro" id="IPR036505">
    <property type="entry name" value="Amidase/PGRP_sf"/>
</dbReference>
<dbReference type="OrthoDB" id="10001926at2759"/>
<dbReference type="GO" id="GO:0009253">
    <property type="term" value="P:peptidoglycan catabolic process"/>
    <property type="evidence" value="ECO:0007669"/>
    <property type="project" value="InterPro"/>
</dbReference>